<evidence type="ECO:0000256" key="6">
    <source>
        <dbReference type="ARBA" id="ARBA00022989"/>
    </source>
</evidence>
<reference evidence="9 10" key="1">
    <citation type="submission" date="2021-03" db="EMBL/GenBank/DDBJ databases">
        <title>Genomic Encyclopedia of Type Strains, Phase IV (KMG-IV): sequencing the most valuable type-strain genomes for metagenomic binning, comparative biology and taxonomic classification.</title>
        <authorList>
            <person name="Goeker M."/>
        </authorList>
    </citation>
    <scope>NUCLEOTIDE SEQUENCE [LARGE SCALE GENOMIC DNA]</scope>
    <source>
        <strain evidence="9 10">DSM 1289</strain>
    </source>
</reference>
<gene>
    <name evidence="9" type="ORF">J2Z43_000721</name>
</gene>
<feature type="transmembrane region" description="Helical" evidence="8">
    <location>
        <begin position="185"/>
        <end position="206"/>
    </location>
</feature>
<evidence type="ECO:0000313" key="9">
    <source>
        <dbReference type="EMBL" id="MBP1854331.1"/>
    </source>
</evidence>
<evidence type="ECO:0000256" key="5">
    <source>
        <dbReference type="ARBA" id="ARBA00022692"/>
    </source>
</evidence>
<feature type="transmembrane region" description="Helical" evidence="8">
    <location>
        <begin position="83"/>
        <end position="109"/>
    </location>
</feature>
<feature type="transmembrane region" description="Helical" evidence="8">
    <location>
        <begin position="262"/>
        <end position="279"/>
    </location>
</feature>
<keyword evidence="5 8" id="KW-0812">Transmembrane</keyword>
<keyword evidence="10" id="KW-1185">Reference proteome</keyword>
<accession>A0ABS4E8T2</accession>
<keyword evidence="7 8" id="KW-0472">Membrane</keyword>
<feature type="transmembrane region" description="Helical" evidence="8">
    <location>
        <begin position="232"/>
        <end position="256"/>
    </location>
</feature>
<sequence>MKKLKMNWNLWTEGLLFVITVIFIYKVVANLQPIIENIRSFLGVISPFIIGIIIAYFLNVPCNLVEKQISKVKYQFIVKRARIISVLAIYLGAILIIMLIISYVFPIIIKNILEIARDIPFYHYDIIQWVGNLDVSSFIGFFDLKAALESFLSTYSVQDILIHITTGIGSISGYALGMTSRVVNLFLSIIISIYTLLYKDLLIATIDRIAKLFIKKRSLEIIKSYLYQTNEIFYKFISTQFLDACILGVLATIILASIGVKYAVTLGILLGICNMIPYFGSMFASIVTVIITFLTGGATLAIITGISLLILQQIDGNIIGPRLMGGALNMNPILIILSITIGGAYFGVIGMFLSIPIAAMLKIIFNNFIELREKKIFTNEGNKYK</sequence>
<dbReference type="PANTHER" id="PTHR21716:SF53">
    <property type="entry name" value="PERMEASE PERM-RELATED"/>
    <property type="match status" value="1"/>
</dbReference>
<evidence type="ECO:0000256" key="2">
    <source>
        <dbReference type="ARBA" id="ARBA00009773"/>
    </source>
</evidence>
<evidence type="ECO:0000313" key="10">
    <source>
        <dbReference type="Proteomes" id="UP000767291"/>
    </source>
</evidence>
<dbReference type="PANTHER" id="PTHR21716">
    <property type="entry name" value="TRANSMEMBRANE PROTEIN"/>
    <property type="match status" value="1"/>
</dbReference>
<evidence type="ECO:0000256" key="8">
    <source>
        <dbReference type="SAM" id="Phobius"/>
    </source>
</evidence>
<dbReference type="RefSeq" id="WP_209455868.1">
    <property type="nucleotide sequence ID" value="NZ_BAAACS010000017.1"/>
</dbReference>
<feature type="transmembrane region" description="Helical" evidence="8">
    <location>
        <begin position="7"/>
        <end position="28"/>
    </location>
</feature>
<keyword evidence="3" id="KW-0813">Transport</keyword>
<dbReference type="Proteomes" id="UP000767291">
    <property type="component" value="Unassembled WGS sequence"/>
</dbReference>
<dbReference type="InterPro" id="IPR002549">
    <property type="entry name" value="AI-2E-like"/>
</dbReference>
<comment type="subcellular location">
    <subcellularLocation>
        <location evidence="1">Cell membrane</location>
        <topology evidence="1">Multi-pass membrane protein</topology>
    </subcellularLocation>
</comment>
<feature type="transmembrane region" description="Helical" evidence="8">
    <location>
        <begin position="286"/>
        <end position="312"/>
    </location>
</feature>
<keyword evidence="6 8" id="KW-1133">Transmembrane helix</keyword>
<keyword evidence="4" id="KW-1003">Cell membrane</keyword>
<evidence type="ECO:0000256" key="1">
    <source>
        <dbReference type="ARBA" id="ARBA00004651"/>
    </source>
</evidence>
<protein>
    <submittedName>
        <fullName evidence="9">PurR-regulated permease PerM</fullName>
    </submittedName>
</protein>
<feature type="transmembrane region" description="Helical" evidence="8">
    <location>
        <begin position="332"/>
        <end position="365"/>
    </location>
</feature>
<feature type="transmembrane region" description="Helical" evidence="8">
    <location>
        <begin position="40"/>
        <end position="62"/>
    </location>
</feature>
<organism evidence="9 10">
    <name type="scientific">Metaclostridioides mangenotii</name>
    <dbReference type="NCBI Taxonomy" id="1540"/>
    <lineage>
        <taxon>Bacteria</taxon>
        <taxon>Bacillati</taxon>
        <taxon>Bacillota</taxon>
        <taxon>Clostridia</taxon>
        <taxon>Peptostreptococcales</taxon>
        <taxon>Peptostreptococcaceae</taxon>
        <taxon>Metaclostridioides</taxon>
    </lineage>
</organism>
<evidence type="ECO:0000256" key="4">
    <source>
        <dbReference type="ARBA" id="ARBA00022475"/>
    </source>
</evidence>
<feature type="transmembrane region" description="Helical" evidence="8">
    <location>
        <begin position="160"/>
        <end position="179"/>
    </location>
</feature>
<name>A0ABS4E8T2_9FIRM</name>
<dbReference type="Pfam" id="PF01594">
    <property type="entry name" value="AI-2E_transport"/>
    <property type="match status" value="1"/>
</dbReference>
<proteinExistence type="inferred from homology"/>
<evidence type="ECO:0000256" key="3">
    <source>
        <dbReference type="ARBA" id="ARBA00022448"/>
    </source>
</evidence>
<comment type="caution">
    <text evidence="9">The sequence shown here is derived from an EMBL/GenBank/DDBJ whole genome shotgun (WGS) entry which is preliminary data.</text>
</comment>
<evidence type="ECO:0000256" key="7">
    <source>
        <dbReference type="ARBA" id="ARBA00023136"/>
    </source>
</evidence>
<comment type="similarity">
    <text evidence="2">Belongs to the autoinducer-2 exporter (AI-2E) (TC 2.A.86) family.</text>
</comment>
<dbReference type="EMBL" id="JAGGJX010000001">
    <property type="protein sequence ID" value="MBP1854331.1"/>
    <property type="molecule type" value="Genomic_DNA"/>
</dbReference>